<comment type="caution">
    <text evidence="3">The sequence shown here is derived from an EMBL/GenBank/DDBJ whole genome shotgun (WGS) entry which is preliminary data.</text>
</comment>
<gene>
    <name evidence="3" type="ORF">UQ64_28060</name>
</gene>
<dbReference type="InterPro" id="IPR012854">
    <property type="entry name" value="Cu_amine_oxidase-like_N"/>
</dbReference>
<feature type="signal peptide" evidence="1">
    <location>
        <begin position="1"/>
        <end position="25"/>
    </location>
</feature>
<organism evidence="3 4">
    <name type="scientific">Paenibacillus etheri</name>
    <dbReference type="NCBI Taxonomy" id="1306852"/>
    <lineage>
        <taxon>Bacteria</taxon>
        <taxon>Bacillati</taxon>
        <taxon>Bacillota</taxon>
        <taxon>Bacilli</taxon>
        <taxon>Bacillales</taxon>
        <taxon>Paenibacillaceae</taxon>
        <taxon>Paenibacillus</taxon>
    </lineage>
</organism>
<reference evidence="3 4" key="1">
    <citation type="journal article" date="2015" name="Int. Biodeterior. Biodegradation">
        <title>Physiological and genetic screening methods for the isolation of methyl tert-butyl ether-degrading bacteria for bioremediation purposes.</title>
        <authorList>
            <person name="Guisado I.M."/>
            <person name="Purswani J."/>
            <person name="Gonzalez Lopez J."/>
            <person name="Pozo C."/>
        </authorList>
    </citation>
    <scope>NUCLEOTIDE SEQUENCE [LARGE SCALE GENOMIC DNA]</scope>
    <source>
        <strain evidence="3 4">SH7</strain>
    </source>
</reference>
<evidence type="ECO:0000313" key="3">
    <source>
        <dbReference type="EMBL" id="KTD84019.1"/>
    </source>
</evidence>
<dbReference type="EMBL" id="LCZJ02000037">
    <property type="protein sequence ID" value="KTD84019.1"/>
    <property type="molecule type" value="Genomic_DNA"/>
</dbReference>
<accession>A0A0W1ARY6</accession>
<dbReference type="AlphaFoldDB" id="A0A0W1ARY6"/>
<protein>
    <recommendedName>
        <fullName evidence="2">Copper amine oxidase-like N-terminal domain-containing protein</fullName>
    </recommendedName>
</protein>
<proteinExistence type="predicted"/>
<keyword evidence="4" id="KW-1185">Reference proteome</keyword>
<dbReference type="InterPro" id="IPR036582">
    <property type="entry name" value="Mao_N_sf"/>
</dbReference>
<keyword evidence="1" id="KW-0732">Signal</keyword>
<evidence type="ECO:0000256" key="1">
    <source>
        <dbReference type="SAM" id="SignalP"/>
    </source>
</evidence>
<dbReference type="Pfam" id="PF07833">
    <property type="entry name" value="Cu_amine_oxidN1"/>
    <property type="match status" value="1"/>
</dbReference>
<sequence length="346" mass="36798">MNNILKTSTVLLTLSLALSTGAAYAAPTTTSAKNDAAQTSVNANQKTFAIEINGSALKETGFQTTNGKEPMVPLRTVTEALGFELTWNGQTKSVDLINGAVFTTVKAGEDRYSINKMNTTLGTAPQLVDSILYVPASFVSEIIHHNMTVKGDSIVITDANQQEHMTKTGVITAVNNEGKYQSVQIQGVGTDGIVLNVGEDTTIEMADGTKLALKDLQIGMTVKAEHSMIMTMSLPPQTPTYKITVLDEQKQNDLLGTAGTIEEVQKDDEGNISITVKGSGLSEQSQQEVVLRISKDTVLMNSDGKTVNSSELVKGAKVIGFYGPMLTKSLPPIGTAAKVVVDSVQQ</sequence>
<dbReference type="Gene3D" id="3.30.457.10">
    <property type="entry name" value="Copper amine oxidase-like, N-terminal domain"/>
    <property type="match status" value="1"/>
</dbReference>
<evidence type="ECO:0000313" key="4">
    <source>
        <dbReference type="Proteomes" id="UP000054709"/>
    </source>
</evidence>
<feature type="domain" description="Copper amine oxidase-like N-terminal" evidence="2">
    <location>
        <begin position="52"/>
        <end position="152"/>
    </location>
</feature>
<dbReference type="RefSeq" id="WP_060626095.1">
    <property type="nucleotide sequence ID" value="NZ_LCZJ02000037.1"/>
</dbReference>
<evidence type="ECO:0000259" key="2">
    <source>
        <dbReference type="Pfam" id="PF07833"/>
    </source>
</evidence>
<dbReference type="OrthoDB" id="2029085at2"/>
<dbReference type="Proteomes" id="UP000054709">
    <property type="component" value="Unassembled WGS sequence"/>
</dbReference>
<name>A0A0W1ARY6_9BACL</name>
<feature type="chain" id="PRO_5006920098" description="Copper amine oxidase-like N-terminal domain-containing protein" evidence="1">
    <location>
        <begin position="26"/>
        <end position="346"/>
    </location>
</feature>
<dbReference type="SUPFAM" id="SSF55383">
    <property type="entry name" value="Copper amine oxidase, domain N"/>
    <property type="match status" value="1"/>
</dbReference>